<dbReference type="InterPro" id="IPR008939">
    <property type="entry name" value="Lytic_TGlycosylase_superhlx_U"/>
</dbReference>
<accession>A0A2S5T0M8</accession>
<evidence type="ECO:0000313" key="5">
    <source>
        <dbReference type="Proteomes" id="UP000239406"/>
    </source>
</evidence>
<dbReference type="SUPFAM" id="SSF53955">
    <property type="entry name" value="Lysozyme-like"/>
    <property type="match status" value="1"/>
</dbReference>
<dbReference type="GO" id="GO:0004553">
    <property type="term" value="F:hydrolase activity, hydrolyzing O-glycosyl compounds"/>
    <property type="evidence" value="ECO:0007669"/>
    <property type="project" value="InterPro"/>
</dbReference>
<dbReference type="GO" id="GO:0042597">
    <property type="term" value="C:periplasmic space"/>
    <property type="evidence" value="ECO:0007669"/>
    <property type="project" value="InterPro"/>
</dbReference>
<evidence type="ECO:0000256" key="2">
    <source>
        <dbReference type="ARBA" id="ARBA00022729"/>
    </source>
</evidence>
<sequence>MQDHRQENDLNSSVYRRTLAAFAAAIGLGLAALAATAQSQADPILEARDAWQRKDAQRLAAAKANAMARKHPLAMWADYWELNLRLPTATQEELDAFYARWPDTYVEDRLRNDWLLELGRRQDWSNFAAEFPRFRMQDDREVACYAQVVRHLRGNDVSEAARQAWLAQTSATDQGCGFMAALLYRAGRLAEADLWYKARLMADVNRRAQARQAVAIVGPEWAQRFDEMYDNPARFLARKAGTGSRAEAELATLALMRLAASDPLVAAAQLESWSSRLPADLASWAWASAGRQAALRLLPQAPDYFQRASLGADETRWSADMLAWRARAALRAGRWQQVVQAIDAMGPAEQADPAWVYWKARALQAIAGDAQDGEPLRAEARRMLESIAGQHHYYGLLAAEDLGQPLVLPTPPVPLTGEEKRAVRRIPGLVRALQLIEMGLRSEGVREWNWTLSFTSRGRLGERELLAAADLACEHEVWDRCINTSERTRSVFHLEQRYPMPFRREVVARAREIGLDPAYVYGLIRQESRFVMDARSHVGASGLMQLMPATARWTARKIGLQYTPARLTDRDTNIMLGTSYLKLVLDDQGGSQALGAAAYNAGPARPRRWREGPELDAAIWVENIPFSETREYVKRVLANATYYAARLNGGEMPSLRGRLGHTIGPRPAEEAPMVADLP</sequence>
<name>A0A2S5T0M8_9BURK</name>
<feature type="domain" description="Transglycosylase SLT" evidence="3">
    <location>
        <begin position="511"/>
        <end position="611"/>
    </location>
</feature>
<proteinExistence type="inferred from homology"/>
<dbReference type="InterPro" id="IPR023346">
    <property type="entry name" value="Lysozyme-like_dom_sf"/>
</dbReference>
<dbReference type="PANTHER" id="PTHR37423:SF5">
    <property type="entry name" value="SOLUBLE LYTIC MUREIN TRANSGLYCOSYLASE"/>
    <property type="match status" value="1"/>
</dbReference>
<reference evidence="4 5" key="1">
    <citation type="submission" date="2018-02" db="EMBL/GenBank/DDBJ databases">
        <title>Reclassifiation of [Polyangium] brachysporum DSM 7029 as Guopingzhaonella breviflexa gen. nov., sp. nov., a member of the family Comamonadaceae.</title>
        <authorList>
            <person name="Tang B."/>
        </authorList>
    </citation>
    <scope>NUCLEOTIDE SEQUENCE [LARGE SCALE GENOMIC DNA]</scope>
    <source>
        <strain evidence="4 5">DSM 15344</strain>
    </source>
</reference>
<dbReference type="SUPFAM" id="SSF48435">
    <property type="entry name" value="Bacterial muramidases"/>
    <property type="match status" value="1"/>
</dbReference>
<dbReference type="PANTHER" id="PTHR37423">
    <property type="entry name" value="SOLUBLE LYTIC MUREIN TRANSGLYCOSYLASE-RELATED"/>
    <property type="match status" value="1"/>
</dbReference>
<dbReference type="CDD" id="cd13401">
    <property type="entry name" value="Slt70-like"/>
    <property type="match status" value="1"/>
</dbReference>
<protein>
    <submittedName>
        <fullName evidence="4">Lytic transglycosylase</fullName>
    </submittedName>
</protein>
<evidence type="ECO:0000256" key="1">
    <source>
        <dbReference type="ARBA" id="ARBA00007734"/>
    </source>
</evidence>
<dbReference type="InterPro" id="IPR008258">
    <property type="entry name" value="Transglycosylase_SLT_dom_1"/>
</dbReference>
<organism evidence="4 5">
    <name type="scientific">Caldimonas thermodepolymerans</name>
    <dbReference type="NCBI Taxonomy" id="215580"/>
    <lineage>
        <taxon>Bacteria</taxon>
        <taxon>Pseudomonadati</taxon>
        <taxon>Pseudomonadota</taxon>
        <taxon>Betaproteobacteria</taxon>
        <taxon>Burkholderiales</taxon>
        <taxon>Sphaerotilaceae</taxon>
        <taxon>Caldimonas</taxon>
    </lineage>
</organism>
<evidence type="ECO:0000259" key="3">
    <source>
        <dbReference type="Pfam" id="PF01464"/>
    </source>
</evidence>
<dbReference type="Gene3D" id="1.10.530.10">
    <property type="match status" value="1"/>
</dbReference>
<keyword evidence="2" id="KW-0732">Signal</keyword>
<dbReference type="Pfam" id="PF01464">
    <property type="entry name" value="SLT"/>
    <property type="match status" value="1"/>
</dbReference>
<keyword evidence="5" id="KW-1185">Reference proteome</keyword>
<comment type="caution">
    <text evidence="4">The sequence shown here is derived from an EMBL/GenBank/DDBJ whole genome shotgun (WGS) entry which is preliminary data.</text>
</comment>
<comment type="similarity">
    <text evidence="1">Belongs to the transglycosylase Slt family.</text>
</comment>
<dbReference type="Proteomes" id="UP000239406">
    <property type="component" value="Unassembled WGS sequence"/>
</dbReference>
<dbReference type="Gene3D" id="1.25.20.10">
    <property type="entry name" value="Bacterial muramidases"/>
    <property type="match status" value="1"/>
</dbReference>
<gene>
    <name evidence="4" type="ORF">C1702_16290</name>
</gene>
<evidence type="ECO:0000313" key="4">
    <source>
        <dbReference type="EMBL" id="PPE68585.1"/>
    </source>
</evidence>
<dbReference type="AlphaFoldDB" id="A0A2S5T0M8"/>
<dbReference type="EMBL" id="PSNY01000023">
    <property type="protein sequence ID" value="PPE68585.1"/>
    <property type="molecule type" value="Genomic_DNA"/>
</dbReference>
<dbReference type="RefSeq" id="WP_104358776.1">
    <property type="nucleotide sequence ID" value="NZ_CP064338.1"/>
</dbReference>